<keyword evidence="12" id="KW-1185">Reference proteome</keyword>
<dbReference type="InterPro" id="IPR001882">
    <property type="entry name" value="Biotin_BS"/>
</dbReference>
<dbReference type="GO" id="GO:0003989">
    <property type="term" value="F:acetyl-CoA carboxylase activity"/>
    <property type="evidence" value="ECO:0007669"/>
    <property type="project" value="InterPro"/>
</dbReference>
<name>A0A8E0NCC8_9CAUL</name>
<dbReference type="Gene3D" id="2.40.50.100">
    <property type="match status" value="1"/>
</dbReference>
<dbReference type="Pfam" id="PF00364">
    <property type="entry name" value="Biotin_lipoyl"/>
    <property type="match status" value="1"/>
</dbReference>
<evidence type="ECO:0000313" key="11">
    <source>
        <dbReference type="EMBL" id="GAD59750.1"/>
    </source>
</evidence>
<evidence type="ECO:0000256" key="8">
    <source>
        <dbReference type="ARBA" id="ARBA00023267"/>
    </source>
</evidence>
<dbReference type="GO" id="GO:0006633">
    <property type="term" value="P:fatty acid biosynthetic process"/>
    <property type="evidence" value="ECO:0007669"/>
    <property type="project" value="UniProtKB-UniPathway"/>
</dbReference>
<evidence type="ECO:0000256" key="4">
    <source>
        <dbReference type="ARBA" id="ARBA00022516"/>
    </source>
</evidence>
<dbReference type="SUPFAM" id="SSF51230">
    <property type="entry name" value="Single hybrid motif"/>
    <property type="match status" value="1"/>
</dbReference>
<dbReference type="PROSITE" id="PS50968">
    <property type="entry name" value="BIOTINYL_LIPOYL"/>
    <property type="match status" value="1"/>
</dbReference>
<keyword evidence="6 9" id="KW-0443">Lipid metabolism</keyword>
<evidence type="ECO:0000256" key="6">
    <source>
        <dbReference type="ARBA" id="ARBA00023098"/>
    </source>
</evidence>
<dbReference type="PRINTS" id="PR01071">
    <property type="entry name" value="ACOABIOTINCC"/>
</dbReference>
<dbReference type="Proteomes" id="UP000016569">
    <property type="component" value="Unassembled WGS sequence"/>
</dbReference>
<feature type="domain" description="Lipoyl-binding" evidence="10">
    <location>
        <begin position="92"/>
        <end position="168"/>
    </location>
</feature>
<dbReference type="InterPro" id="IPR050709">
    <property type="entry name" value="Biotin_Carboxyl_Carrier/Decarb"/>
</dbReference>
<evidence type="ECO:0000256" key="5">
    <source>
        <dbReference type="ARBA" id="ARBA00022832"/>
    </source>
</evidence>
<gene>
    <name evidence="11" type="ORF">MBEBAB_2000</name>
</gene>
<keyword evidence="4 9" id="KW-0444">Lipid biosynthesis</keyword>
<dbReference type="CDD" id="cd06850">
    <property type="entry name" value="biotinyl_domain"/>
    <property type="match status" value="1"/>
</dbReference>
<evidence type="ECO:0000256" key="3">
    <source>
        <dbReference type="ARBA" id="ARBA00017562"/>
    </source>
</evidence>
<evidence type="ECO:0000256" key="2">
    <source>
        <dbReference type="ARBA" id="ARBA00005194"/>
    </source>
</evidence>
<accession>A0A8E0NCC8</accession>
<keyword evidence="7 9" id="KW-0275">Fatty acid biosynthesis</keyword>
<dbReference type="PROSITE" id="PS00188">
    <property type="entry name" value="BIOTIN"/>
    <property type="match status" value="1"/>
</dbReference>
<evidence type="ECO:0000256" key="7">
    <source>
        <dbReference type="ARBA" id="ARBA00023160"/>
    </source>
</evidence>
<dbReference type="AlphaFoldDB" id="A0A8E0NCC8"/>
<keyword evidence="5 9" id="KW-0276">Fatty acid metabolism</keyword>
<evidence type="ECO:0000259" key="10">
    <source>
        <dbReference type="PROSITE" id="PS50968"/>
    </source>
</evidence>
<organism evidence="11 12">
    <name type="scientific">Brevundimonas abyssalis TAR-001</name>
    <dbReference type="NCBI Taxonomy" id="1391729"/>
    <lineage>
        <taxon>Bacteria</taxon>
        <taxon>Pseudomonadati</taxon>
        <taxon>Pseudomonadota</taxon>
        <taxon>Alphaproteobacteria</taxon>
        <taxon>Caulobacterales</taxon>
        <taxon>Caulobacteraceae</taxon>
        <taxon>Brevundimonas</taxon>
    </lineage>
</organism>
<dbReference type="NCBIfam" id="TIGR00531">
    <property type="entry name" value="BCCP"/>
    <property type="match status" value="1"/>
</dbReference>
<dbReference type="PANTHER" id="PTHR45266:SF3">
    <property type="entry name" value="OXALOACETATE DECARBOXYLASE ALPHA CHAIN"/>
    <property type="match status" value="1"/>
</dbReference>
<dbReference type="InterPro" id="IPR001249">
    <property type="entry name" value="AcCoA_biotinCC"/>
</dbReference>
<comment type="function">
    <text evidence="1 9">This protein is a component of the acetyl coenzyme A carboxylase complex; first, biotin carboxylase catalyzes the carboxylation of the carrier protein and then the transcarboxylase transfers the carboxyl group to form malonyl-CoA.</text>
</comment>
<dbReference type="PANTHER" id="PTHR45266">
    <property type="entry name" value="OXALOACETATE DECARBOXYLASE ALPHA CHAIN"/>
    <property type="match status" value="1"/>
</dbReference>
<evidence type="ECO:0000313" key="12">
    <source>
        <dbReference type="Proteomes" id="UP000016569"/>
    </source>
</evidence>
<dbReference type="OrthoDB" id="9811735at2"/>
<dbReference type="EMBL" id="BATC01000037">
    <property type="protein sequence ID" value="GAD59750.1"/>
    <property type="molecule type" value="Genomic_DNA"/>
</dbReference>
<dbReference type="InterPro" id="IPR000089">
    <property type="entry name" value="Biotin_lipoyl"/>
</dbReference>
<dbReference type="FunFam" id="2.40.50.100:FF:000003">
    <property type="entry name" value="Acetyl-CoA carboxylase biotin carboxyl carrier protein"/>
    <property type="match status" value="1"/>
</dbReference>
<dbReference type="InterPro" id="IPR011053">
    <property type="entry name" value="Single_hybrid_motif"/>
</dbReference>
<evidence type="ECO:0000256" key="1">
    <source>
        <dbReference type="ARBA" id="ARBA00003761"/>
    </source>
</evidence>
<protein>
    <recommendedName>
        <fullName evidence="3 9">Biotin carboxyl carrier protein of acetyl-CoA carboxylase</fullName>
    </recommendedName>
</protein>
<dbReference type="UniPathway" id="UPA00094"/>
<reference evidence="12" key="1">
    <citation type="journal article" date="2013" name="Genome Announc.">
        <title>Draft Genome Sequence of the Dimorphic Prosthecate Bacterium Brevundimonas abyssalis TAR-001T.</title>
        <authorList>
            <person name="Tsubouchi T."/>
            <person name="Nishi S."/>
            <person name="Usui K."/>
            <person name="Shimane Y."/>
            <person name="Takaki Y."/>
            <person name="Maruyama T."/>
            <person name="Hatada Y."/>
        </authorList>
    </citation>
    <scope>NUCLEOTIDE SEQUENCE [LARGE SCALE GENOMIC DNA]</scope>
    <source>
        <strain evidence="12">TAR-001</strain>
    </source>
</reference>
<evidence type="ECO:0000256" key="9">
    <source>
        <dbReference type="RuleBase" id="RU364072"/>
    </source>
</evidence>
<comment type="caution">
    <text evidence="11">The sequence shown here is derived from an EMBL/GenBank/DDBJ whole genome shotgun (WGS) entry which is preliminary data.</text>
</comment>
<sequence>MADSKTDKKLPNDPAGEIDTALVRQLADILNDTELTEIEVERGDLKIRVARELTVAAAPVQYAAAPAQAAPAPAPAPVSMPSDPATIVSRKGEEVKSPMVGTAYLKPSPEAPPFVQAGDKVKKGQTLLIVEAMKTMNPIAAPRDGVVVDIMVGDAQPVEYGEALVLLED</sequence>
<keyword evidence="8 9" id="KW-0092">Biotin</keyword>
<comment type="pathway">
    <text evidence="2 9">Lipid metabolism; fatty acid biosynthesis.</text>
</comment>
<dbReference type="GO" id="GO:0009317">
    <property type="term" value="C:acetyl-CoA carboxylase complex"/>
    <property type="evidence" value="ECO:0007669"/>
    <property type="project" value="InterPro"/>
</dbReference>
<dbReference type="RefSeq" id="WP_021697844.1">
    <property type="nucleotide sequence ID" value="NZ_BATC01000037.1"/>
</dbReference>
<proteinExistence type="predicted"/>